<evidence type="ECO:0000313" key="2">
    <source>
        <dbReference type="Proteomes" id="UP000468864"/>
    </source>
</evidence>
<dbReference type="AlphaFoldDB" id="A0A6N9ZLH5"/>
<proteinExistence type="predicted"/>
<organism evidence="1 2">
    <name type="scientific">Rhizobium laguerreae</name>
    <dbReference type="NCBI Taxonomy" id="1076926"/>
    <lineage>
        <taxon>Bacteria</taxon>
        <taxon>Pseudomonadati</taxon>
        <taxon>Pseudomonadota</taxon>
        <taxon>Alphaproteobacteria</taxon>
        <taxon>Hyphomicrobiales</taxon>
        <taxon>Rhizobiaceae</taxon>
        <taxon>Rhizobium/Agrobacterium group</taxon>
        <taxon>Rhizobium</taxon>
    </lineage>
</organism>
<name>A0A6N9ZLH5_9HYPH</name>
<gene>
    <name evidence="1" type="ORF">GR206_25370</name>
</gene>
<dbReference type="Proteomes" id="UP000468864">
    <property type="component" value="Unassembled WGS sequence"/>
</dbReference>
<accession>A0A6N9ZLH5</accession>
<evidence type="ECO:0000313" key="1">
    <source>
        <dbReference type="EMBL" id="NEH94303.1"/>
    </source>
</evidence>
<sequence length="62" mass="6831">MFGFTSQDGRHRGDTAQVAQVAYREMAFRKTDLAVDTILSDRTPDLATAMVLEYLSAATFTA</sequence>
<protein>
    <submittedName>
        <fullName evidence="1">Uncharacterized protein</fullName>
    </submittedName>
</protein>
<comment type="caution">
    <text evidence="1">The sequence shown here is derived from an EMBL/GenBank/DDBJ whole genome shotgun (WGS) entry which is preliminary data.</text>
</comment>
<reference evidence="1 2" key="1">
    <citation type="submission" date="2019-12" db="EMBL/GenBank/DDBJ databases">
        <title>Rhizobium genotypes associated with high levels of biological nitrogen fixation by grain legumes in a temperate-maritime cropping system.</title>
        <authorList>
            <person name="Maluk M."/>
            <person name="Francesc Ferrando Molina F."/>
            <person name="Lopez Del Egido L."/>
            <person name="Lafos M."/>
            <person name="Langarica-Fuentes A."/>
            <person name="Gebre Yohannes G."/>
            <person name="Young M.W."/>
            <person name="Martin P."/>
            <person name="Gantlett R."/>
            <person name="Kenicer G."/>
            <person name="Hawes C."/>
            <person name="Begg G.S."/>
            <person name="Quilliam R.S."/>
            <person name="Squire G.R."/>
            <person name="Poole P.S."/>
            <person name="Young P.W."/>
            <person name="Iannetta P.M."/>
            <person name="James E.K."/>
        </authorList>
    </citation>
    <scope>NUCLEOTIDE SEQUENCE [LARGE SCALE GENOMIC DNA]</scope>
    <source>
        <strain evidence="1 2">JHI2449</strain>
    </source>
</reference>
<dbReference type="RefSeq" id="WP_163881741.1">
    <property type="nucleotide sequence ID" value="NZ_WUEP01000022.1"/>
</dbReference>
<dbReference type="EMBL" id="WUEP01000022">
    <property type="protein sequence ID" value="NEH94303.1"/>
    <property type="molecule type" value="Genomic_DNA"/>
</dbReference>